<comment type="cofactor">
    <cofactor evidence="1">
        <name>FAD</name>
        <dbReference type="ChEBI" id="CHEBI:57692"/>
    </cofactor>
</comment>
<evidence type="ECO:0000256" key="2">
    <source>
        <dbReference type="ARBA" id="ARBA00010989"/>
    </source>
</evidence>
<dbReference type="Gene3D" id="3.50.50.60">
    <property type="entry name" value="FAD/NAD(P)-binding domain"/>
    <property type="match status" value="1"/>
</dbReference>
<gene>
    <name evidence="7" type="ORF">CC80DRAFT_523665</name>
</gene>
<dbReference type="EMBL" id="ML976984">
    <property type="protein sequence ID" value="KAF1959730.1"/>
    <property type="molecule type" value="Genomic_DNA"/>
</dbReference>
<dbReference type="AlphaFoldDB" id="A0A6A5U5Y0"/>
<keyword evidence="3" id="KW-0285">Flavoprotein</keyword>
<dbReference type="PANTHER" id="PTHR10961">
    <property type="entry name" value="PEROXISOMAL SARCOSINE OXIDASE"/>
    <property type="match status" value="1"/>
</dbReference>
<evidence type="ECO:0000256" key="4">
    <source>
        <dbReference type="ARBA" id="ARBA00022827"/>
    </source>
</evidence>
<name>A0A6A5U5Y0_9PLEO</name>
<dbReference type="GO" id="GO:0050031">
    <property type="term" value="F:L-pipecolate oxidase activity"/>
    <property type="evidence" value="ECO:0007669"/>
    <property type="project" value="TreeGrafter"/>
</dbReference>
<dbReference type="InterPro" id="IPR045170">
    <property type="entry name" value="MTOX"/>
</dbReference>
<dbReference type="PANTHER" id="PTHR10961:SF46">
    <property type="entry name" value="PEROXISOMAL SARCOSINE OXIDASE"/>
    <property type="match status" value="1"/>
</dbReference>
<sequence>MAPISPVEIPSSILIVGSGVFGLSTAWAICSNLQFKDTSITVIDRQPFPTPDGSSIDSSRIIRPDYAAAPYARLAAVAQKRWRTDFAPEHYHQTGLCVTASGPEQKYVAESLANVLDIGTDRIEVCKSQEEIRRVCGLEGKDPRGAGNIGYVNWSSGWADAEGGMRWMREKVGRLDRVKFVVGKVKRLSIDPQKNTVSGAILEDSSELRADLTILAAGAWSAALIDLRGICNATGQPVCYMPISPKEEMHLTKQPTILNLSSGCFMITPAKGLLKIARHGHGYINPTTIPHPESTNPNDTITISLPYTHVNDPNLSVPYEAHRDCRDFLAAIHPSIAVPSRPFTKSKICWYTDTRNGDFLISYHPKYKGLFVATGGSGHGYKFLPVIGDRILECVMGQTPEDFKERWKWPAERLPEEQWAGDGSRGGPAGLVLKEEMAKGKTKL</sequence>
<dbReference type="InterPro" id="IPR036188">
    <property type="entry name" value="FAD/NAD-bd_sf"/>
</dbReference>
<dbReference type="Proteomes" id="UP000800035">
    <property type="component" value="Unassembled WGS sequence"/>
</dbReference>
<dbReference type="GO" id="GO:0008115">
    <property type="term" value="F:sarcosine oxidase activity"/>
    <property type="evidence" value="ECO:0007669"/>
    <property type="project" value="TreeGrafter"/>
</dbReference>
<evidence type="ECO:0000313" key="8">
    <source>
        <dbReference type="Proteomes" id="UP000800035"/>
    </source>
</evidence>
<evidence type="ECO:0000256" key="1">
    <source>
        <dbReference type="ARBA" id="ARBA00001974"/>
    </source>
</evidence>
<dbReference type="GO" id="GO:0004657">
    <property type="term" value="F:proline dehydrogenase activity"/>
    <property type="evidence" value="ECO:0007669"/>
    <property type="project" value="TreeGrafter"/>
</dbReference>
<evidence type="ECO:0000256" key="5">
    <source>
        <dbReference type="ARBA" id="ARBA00023002"/>
    </source>
</evidence>
<evidence type="ECO:0000256" key="3">
    <source>
        <dbReference type="ARBA" id="ARBA00022630"/>
    </source>
</evidence>
<dbReference type="Pfam" id="PF01266">
    <property type="entry name" value="DAO"/>
    <property type="match status" value="1"/>
</dbReference>
<dbReference type="GO" id="GO:0050660">
    <property type="term" value="F:flavin adenine dinucleotide binding"/>
    <property type="evidence" value="ECO:0007669"/>
    <property type="project" value="InterPro"/>
</dbReference>
<proteinExistence type="inferred from homology"/>
<dbReference type="OrthoDB" id="2219495at2759"/>
<dbReference type="SUPFAM" id="SSF51905">
    <property type="entry name" value="FAD/NAD(P)-binding domain"/>
    <property type="match status" value="1"/>
</dbReference>
<keyword evidence="4" id="KW-0274">FAD</keyword>
<keyword evidence="8" id="KW-1185">Reference proteome</keyword>
<keyword evidence="5" id="KW-0560">Oxidoreductase</keyword>
<feature type="domain" description="FAD dependent oxidoreductase" evidence="6">
    <location>
        <begin position="13"/>
        <end position="390"/>
    </location>
</feature>
<dbReference type="Gene3D" id="3.30.9.10">
    <property type="entry name" value="D-Amino Acid Oxidase, subunit A, domain 2"/>
    <property type="match status" value="1"/>
</dbReference>
<comment type="similarity">
    <text evidence="2">Belongs to the MSOX/MTOX family.</text>
</comment>
<reference evidence="7" key="1">
    <citation type="journal article" date="2020" name="Stud. Mycol.">
        <title>101 Dothideomycetes genomes: a test case for predicting lifestyles and emergence of pathogens.</title>
        <authorList>
            <person name="Haridas S."/>
            <person name="Albert R."/>
            <person name="Binder M."/>
            <person name="Bloem J."/>
            <person name="Labutti K."/>
            <person name="Salamov A."/>
            <person name="Andreopoulos B."/>
            <person name="Baker S."/>
            <person name="Barry K."/>
            <person name="Bills G."/>
            <person name="Bluhm B."/>
            <person name="Cannon C."/>
            <person name="Castanera R."/>
            <person name="Culley D."/>
            <person name="Daum C."/>
            <person name="Ezra D."/>
            <person name="Gonzalez J."/>
            <person name="Henrissat B."/>
            <person name="Kuo A."/>
            <person name="Liang C."/>
            <person name="Lipzen A."/>
            <person name="Lutzoni F."/>
            <person name="Magnuson J."/>
            <person name="Mondo S."/>
            <person name="Nolan M."/>
            <person name="Ohm R."/>
            <person name="Pangilinan J."/>
            <person name="Park H.-J."/>
            <person name="Ramirez L."/>
            <person name="Alfaro M."/>
            <person name="Sun H."/>
            <person name="Tritt A."/>
            <person name="Yoshinaga Y."/>
            <person name="Zwiers L.-H."/>
            <person name="Turgeon B."/>
            <person name="Goodwin S."/>
            <person name="Spatafora J."/>
            <person name="Crous P."/>
            <person name="Grigoriev I."/>
        </authorList>
    </citation>
    <scope>NUCLEOTIDE SEQUENCE</scope>
    <source>
        <strain evidence="7">CBS 675.92</strain>
    </source>
</reference>
<evidence type="ECO:0000259" key="6">
    <source>
        <dbReference type="Pfam" id="PF01266"/>
    </source>
</evidence>
<accession>A0A6A5U5Y0</accession>
<evidence type="ECO:0000313" key="7">
    <source>
        <dbReference type="EMBL" id="KAF1959730.1"/>
    </source>
</evidence>
<dbReference type="InterPro" id="IPR006076">
    <property type="entry name" value="FAD-dep_OxRdtase"/>
</dbReference>
<protein>
    <submittedName>
        <fullName evidence="7">FAD dependent oxidoreductase</fullName>
    </submittedName>
</protein>
<organism evidence="7 8">
    <name type="scientific">Byssothecium circinans</name>
    <dbReference type="NCBI Taxonomy" id="147558"/>
    <lineage>
        <taxon>Eukaryota</taxon>
        <taxon>Fungi</taxon>
        <taxon>Dikarya</taxon>
        <taxon>Ascomycota</taxon>
        <taxon>Pezizomycotina</taxon>
        <taxon>Dothideomycetes</taxon>
        <taxon>Pleosporomycetidae</taxon>
        <taxon>Pleosporales</taxon>
        <taxon>Massarineae</taxon>
        <taxon>Massarinaceae</taxon>
        <taxon>Byssothecium</taxon>
    </lineage>
</organism>